<accession>A0A397V0M7</accession>
<dbReference type="GO" id="GO:0005524">
    <property type="term" value="F:ATP binding"/>
    <property type="evidence" value="ECO:0007669"/>
    <property type="project" value="InterPro"/>
</dbReference>
<evidence type="ECO:0000313" key="2">
    <source>
        <dbReference type="EMBL" id="RIB12876.1"/>
    </source>
</evidence>
<proteinExistence type="predicted"/>
<dbReference type="Pfam" id="PF07714">
    <property type="entry name" value="PK_Tyr_Ser-Thr"/>
    <property type="match status" value="1"/>
</dbReference>
<dbReference type="PROSITE" id="PS50011">
    <property type="entry name" value="PROTEIN_KINASE_DOM"/>
    <property type="match status" value="1"/>
</dbReference>
<dbReference type="GO" id="GO:0004672">
    <property type="term" value="F:protein kinase activity"/>
    <property type="evidence" value="ECO:0007669"/>
    <property type="project" value="InterPro"/>
</dbReference>
<organism evidence="2 3">
    <name type="scientific">Gigaspora rosea</name>
    <dbReference type="NCBI Taxonomy" id="44941"/>
    <lineage>
        <taxon>Eukaryota</taxon>
        <taxon>Fungi</taxon>
        <taxon>Fungi incertae sedis</taxon>
        <taxon>Mucoromycota</taxon>
        <taxon>Glomeromycotina</taxon>
        <taxon>Glomeromycetes</taxon>
        <taxon>Diversisporales</taxon>
        <taxon>Gigasporaceae</taxon>
        <taxon>Gigaspora</taxon>
    </lineage>
</organism>
<dbReference type="SUPFAM" id="SSF56112">
    <property type="entry name" value="Protein kinase-like (PK-like)"/>
    <property type="match status" value="1"/>
</dbReference>
<dbReference type="InterPro" id="IPR000719">
    <property type="entry name" value="Prot_kinase_dom"/>
</dbReference>
<dbReference type="InterPro" id="IPR011009">
    <property type="entry name" value="Kinase-like_dom_sf"/>
</dbReference>
<sequence>MSALVANGCKGRKNNFTNWSSENQEIDEIIKEIQTSSNIPEDFIEWIQFEQFENVEEIDEVSPILHCYGLIKSCIFENIEKYMLVIQFAEDSDLLKYLTKNFNKMKWLEDKLPILANIANGLKIIHKEGLIHSDLHCENI</sequence>
<keyword evidence="3" id="KW-1185">Reference proteome</keyword>
<comment type="caution">
    <text evidence="2">The sequence shown here is derived from an EMBL/GenBank/DDBJ whole genome shotgun (WGS) entry which is preliminary data.</text>
</comment>
<dbReference type="Gene3D" id="1.10.510.10">
    <property type="entry name" value="Transferase(Phosphotransferase) domain 1"/>
    <property type="match status" value="1"/>
</dbReference>
<dbReference type="AlphaFoldDB" id="A0A397V0M7"/>
<reference evidence="2 3" key="1">
    <citation type="submission" date="2018-06" db="EMBL/GenBank/DDBJ databases">
        <title>Comparative genomics reveals the genomic features of Rhizophagus irregularis, R. cerebriforme, R. diaphanum and Gigaspora rosea, and their symbiotic lifestyle signature.</title>
        <authorList>
            <person name="Morin E."/>
            <person name="San Clemente H."/>
            <person name="Chen E.C.H."/>
            <person name="De La Providencia I."/>
            <person name="Hainaut M."/>
            <person name="Kuo A."/>
            <person name="Kohler A."/>
            <person name="Murat C."/>
            <person name="Tang N."/>
            <person name="Roy S."/>
            <person name="Loubradou J."/>
            <person name="Henrissat B."/>
            <person name="Grigoriev I.V."/>
            <person name="Corradi N."/>
            <person name="Roux C."/>
            <person name="Martin F.M."/>
        </authorList>
    </citation>
    <scope>NUCLEOTIDE SEQUENCE [LARGE SCALE GENOMIC DNA]</scope>
    <source>
        <strain evidence="2 3">DAOM 194757</strain>
    </source>
</reference>
<dbReference type="InterPro" id="IPR001245">
    <property type="entry name" value="Ser-Thr/Tyr_kinase_cat_dom"/>
</dbReference>
<dbReference type="EMBL" id="QKWP01000981">
    <property type="protein sequence ID" value="RIB12876.1"/>
    <property type="molecule type" value="Genomic_DNA"/>
</dbReference>
<feature type="domain" description="Protein kinase" evidence="1">
    <location>
        <begin position="1"/>
        <end position="140"/>
    </location>
</feature>
<gene>
    <name evidence="2" type="ORF">C2G38_2199485</name>
</gene>
<protein>
    <recommendedName>
        <fullName evidence="1">Protein kinase domain-containing protein</fullName>
    </recommendedName>
</protein>
<dbReference type="OrthoDB" id="2423203at2759"/>
<evidence type="ECO:0000313" key="3">
    <source>
        <dbReference type="Proteomes" id="UP000266673"/>
    </source>
</evidence>
<dbReference type="Proteomes" id="UP000266673">
    <property type="component" value="Unassembled WGS sequence"/>
</dbReference>
<evidence type="ECO:0000259" key="1">
    <source>
        <dbReference type="PROSITE" id="PS50011"/>
    </source>
</evidence>
<name>A0A397V0M7_9GLOM</name>